<keyword evidence="11" id="KW-1185">Reference proteome</keyword>
<dbReference type="InterPro" id="IPR001932">
    <property type="entry name" value="PPM-type_phosphatase-like_dom"/>
</dbReference>
<keyword evidence="3 8" id="KW-0812">Transmembrane</keyword>
<reference evidence="10" key="1">
    <citation type="journal article" date="2023" name="Environ. Microbiol.">
        <title>The 2-methylpropene degradation pathway in Mycobacteriaceae family strains.</title>
        <authorList>
            <person name="Helbich S."/>
            <person name="Barrantes I."/>
            <person name="Dos Anjos Borges L.G."/>
            <person name="Pieper D.H."/>
            <person name="Vainshtein Y."/>
            <person name="Sohn K."/>
            <person name="Engesser K.H."/>
        </authorList>
    </citation>
    <scope>NUCLEOTIDE SEQUENCE</scope>
    <source>
        <strain evidence="10">IBE100</strain>
    </source>
</reference>
<dbReference type="Pfam" id="PF07228">
    <property type="entry name" value="SpoIIE"/>
    <property type="match status" value="1"/>
</dbReference>
<feature type="domain" description="PPM-type phosphatase" evidence="9">
    <location>
        <begin position="465"/>
        <end position="673"/>
    </location>
</feature>
<dbReference type="RefSeq" id="WP_278222597.1">
    <property type="nucleotide sequence ID" value="NZ_JAKZMO010000018.1"/>
</dbReference>
<feature type="region of interest" description="Disordered" evidence="7">
    <location>
        <begin position="1"/>
        <end position="24"/>
    </location>
</feature>
<evidence type="ECO:0000259" key="9">
    <source>
        <dbReference type="SMART" id="SM00331"/>
    </source>
</evidence>
<evidence type="ECO:0000256" key="7">
    <source>
        <dbReference type="SAM" id="MobiDB-lite"/>
    </source>
</evidence>
<feature type="compositionally biased region" description="Polar residues" evidence="7">
    <location>
        <begin position="1"/>
        <end position="15"/>
    </location>
</feature>
<dbReference type="SUPFAM" id="SSF81606">
    <property type="entry name" value="PP2C-like"/>
    <property type="match status" value="1"/>
</dbReference>
<feature type="transmembrane region" description="Helical" evidence="8">
    <location>
        <begin position="87"/>
        <end position="106"/>
    </location>
</feature>
<evidence type="ECO:0000256" key="2">
    <source>
        <dbReference type="ARBA" id="ARBA00022475"/>
    </source>
</evidence>
<feature type="transmembrane region" description="Helical" evidence="8">
    <location>
        <begin position="295"/>
        <end position="314"/>
    </location>
</feature>
<comment type="caution">
    <text evidence="10">The sequence shown here is derived from an EMBL/GenBank/DDBJ whole genome shotgun (WGS) entry which is preliminary data.</text>
</comment>
<dbReference type="Pfam" id="PF05231">
    <property type="entry name" value="MASE1"/>
    <property type="match status" value="1"/>
</dbReference>
<dbReference type="SMART" id="SM00331">
    <property type="entry name" value="PP2C_SIG"/>
    <property type="match status" value="1"/>
</dbReference>
<evidence type="ECO:0000256" key="1">
    <source>
        <dbReference type="ARBA" id="ARBA00004651"/>
    </source>
</evidence>
<feature type="transmembrane region" description="Helical" evidence="8">
    <location>
        <begin position="212"/>
        <end position="231"/>
    </location>
</feature>
<sequence>MTGTAGLSDQVTSSPRLPHAGHGSDTPRFRIARWQIPDAVFIIAMLLALAVVTAITLKLQPSGLSTPPWSPVSGIALGLGICFRRRYTWMLALAVAAVSLPILVWLGRPAPLAAALIAALAVEMIVGTLLLRGRQDRRPQLFTPGDLARFLAIALVSATLYGVLASAAFYLLGYPAGAVETLQTGVLKHVAGMALLTPLLMAPTYRIKRAGYAETVGHVIWTLGTATGVFIFDQTLLPLAFLTFPSLVAAALRLSTLQLSLVLIGVASIASHGSVNGLGPFAFDQLGAATGVALLQAYQLSIVAVLLTLSLLVGSEREMSSRLHESEELFRKSFNSSVAGKLMGVRTADQWIVERANPSARALLPGLQDGIRNLATLMGRDAVRMLSDAADSLVGDNARMVVQLDDGRSLNISLAVIGETLEGTQFVVHFHDVTESERLRQLELEEMNRAAEVQRALVPGTLPETPGWTFGTSNSPAKQIGGDFYDVRVCRPSIVLSLGDVMGKGMDAGMLAAATRTALRSLDPAMTPSAVVTRAAGILEGDLRRISAFVTLSYVQVDIDSGDFRFADAGHGLHYVLPAKSVRAERLSSEDMPVGLGDQWREFSGRLAPGDMIVLVSDGVLDLWGGSLEGLENAISQCANGTGTSPQAVVDYLCANAGELLDGDDVTALALRRAEERNRA</sequence>
<feature type="transmembrane region" description="Helical" evidence="8">
    <location>
        <begin position="261"/>
        <end position="283"/>
    </location>
</feature>
<dbReference type="InterPro" id="IPR036457">
    <property type="entry name" value="PPM-type-like_dom_sf"/>
</dbReference>
<dbReference type="Proteomes" id="UP001154266">
    <property type="component" value="Unassembled WGS sequence"/>
</dbReference>
<evidence type="ECO:0000256" key="6">
    <source>
        <dbReference type="ARBA" id="ARBA00023136"/>
    </source>
</evidence>
<evidence type="ECO:0000256" key="3">
    <source>
        <dbReference type="ARBA" id="ARBA00022692"/>
    </source>
</evidence>
<evidence type="ECO:0000313" key="10">
    <source>
        <dbReference type="EMBL" id="MDG5485183.1"/>
    </source>
</evidence>
<protein>
    <submittedName>
        <fullName evidence="10">SpoIIE family protein phosphatase</fullName>
    </submittedName>
</protein>
<gene>
    <name evidence="10" type="ORF">MNO81_20485</name>
</gene>
<dbReference type="Gene3D" id="3.60.40.10">
    <property type="entry name" value="PPM-type phosphatase domain"/>
    <property type="match status" value="1"/>
</dbReference>
<feature type="transmembrane region" description="Helical" evidence="8">
    <location>
        <begin position="39"/>
        <end position="57"/>
    </location>
</feature>
<organism evidence="10 11">
    <name type="scientific">Mycolicibacterium gadium</name>
    <name type="common">Mycobacterium gadium</name>
    <dbReference type="NCBI Taxonomy" id="1794"/>
    <lineage>
        <taxon>Bacteria</taxon>
        <taxon>Bacillati</taxon>
        <taxon>Actinomycetota</taxon>
        <taxon>Actinomycetes</taxon>
        <taxon>Mycobacteriales</taxon>
        <taxon>Mycobacteriaceae</taxon>
        <taxon>Mycolicibacterium</taxon>
    </lineage>
</organism>
<evidence type="ECO:0000256" key="8">
    <source>
        <dbReference type="SAM" id="Phobius"/>
    </source>
</evidence>
<keyword evidence="4" id="KW-0378">Hydrolase</keyword>
<keyword evidence="5 8" id="KW-1133">Transmembrane helix</keyword>
<evidence type="ECO:0000313" key="11">
    <source>
        <dbReference type="Proteomes" id="UP001154266"/>
    </source>
</evidence>
<proteinExistence type="predicted"/>
<keyword evidence="6 8" id="KW-0472">Membrane</keyword>
<dbReference type="EMBL" id="JAKZMO010000018">
    <property type="protein sequence ID" value="MDG5485183.1"/>
    <property type="molecule type" value="Genomic_DNA"/>
</dbReference>
<feature type="transmembrane region" description="Helical" evidence="8">
    <location>
        <begin position="151"/>
        <end position="174"/>
    </location>
</feature>
<evidence type="ECO:0000256" key="5">
    <source>
        <dbReference type="ARBA" id="ARBA00022989"/>
    </source>
</evidence>
<dbReference type="PANTHER" id="PTHR43156:SF2">
    <property type="entry name" value="STAGE II SPORULATION PROTEIN E"/>
    <property type="match status" value="1"/>
</dbReference>
<dbReference type="PANTHER" id="PTHR43156">
    <property type="entry name" value="STAGE II SPORULATION PROTEIN E-RELATED"/>
    <property type="match status" value="1"/>
</dbReference>
<feature type="transmembrane region" description="Helical" evidence="8">
    <location>
        <begin position="186"/>
        <end position="205"/>
    </location>
</feature>
<feature type="transmembrane region" description="Helical" evidence="8">
    <location>
        <begin position="112"/>
        <end position="131"/>
    </location>
</feature>
<dbReference type="InterPro" id="IPR007895">
    <property type="entry name" value="MASE1"/>
</dbReference>
<comment type="subcellular location">
    <subcellularLocation>
        <location evidence="1">Cell membrane</location>
        <topology evidence="1">Multi-pass membrane protein</topology>
    </subcellularLocation>
</comment>
<keyword evidence="2" id="KW-1003">Cell membrane</keyword>
<dbReference type="InterPro" id="IPR052016">
    <property type="entry name" value="Bact_Sigma-Reg"/>
</dbReference>
<accession>A0ABT6GTL7</accession>
<evidence type="ECO:0000256" key="4">
    <source>
        <dbReference type="ARBA" id="ARBA00022801"/>
    </source>
</evidence>
<name>A0ABT6GTL7_MYCGU</name>